<protein>
    <submittedName>
        <fullName evidence="4">Transporter substrate-binding domain-containing protein</fullName>
    </submittedName>
</protein>
<keyword evidence="5" id="KW-1185">Reference proteome</keyword>
<dbReference type="SUPFAM" id="SSF53850">
    <property type="entry name" value="Periplasmic binding protein-like II"/>
    <property type="match status" value="1"/>
</dbReference>
<dbReference type="EMBL" id="JAUUDS010000002">
    <property type="protein sequence ID" value="MDP1026835.1"/>
    <property type="molecule type" value="Genomic_DNA"/>
</dbReference>
<dbReference type="Pfam" id="PF00497">
    <property type="entry name" value="SBP_bac_3"/>
    <property type="match status" value="1"/>
</dbReference>
<dbReference type="RefSeq" id="WP_305172467.1">
    <property type="nucleotide sequence ID" value="NZ_JAUUDS010000002.1"/>
</dbReference>
<dbReference type="SMART" id="SM00062">
    <property type="entry name" value="PBPb"/>
    <property type="match status" value="1"/>
</dbReference>
<sequence length="277" mass="29349">MTAGLRNVIGRFATAALLVAGLAGAGAAAAQSSPKPSNDVVREIAPGGVLRVAINYGNPVLAQKGKNGQAAGVSAALARALAKRLQTKIEFRSFDSAGDVVAALDGGRGWDVAFLAIDPKRGETIAYSAPYVLIEGSYMVPTNSPIRTNADVDRPGVRIAVGRNSAYDLYLGRHLRHAERVFSPTSAGAIALFQRERLDVAASVRQPLEAYAKGRTDVRLLPGHFMTIEQAVAVPKDRQAARAYVEAFVEEMKANGFVARELRRSGQTDATVAPPSR</sequence>
<gene>
    <name evidence="4" type="ORF">Q5H91_06400</name>
</gene>
<evidence type="ECO:0000313" key="5">
    <source>
        <dbReference type="Proteomes" id="UP001230685"/>
    </source>
</evidence>
<accession>A0ABT9EIP4</accession>
<reference evidence="4 5" key="1">
    <citation type="submission" date="2023-07" db="EMBL/GenBank/DDBJ databases">
        <authorList>
            <person name="Kim M.K."/>
        </authorList>
    </citation>
    <scope>NUCLEOTIDE SEQUENCE [LARGE SCALE GENOMIC DNA]</scope>
    <source>
        <strain evidence="4 5">KR1UV-12</strain>
    </source>
</reference>
<name>A0ABT9EIP4_9SPHN</name>
<dbReference type="Gene3D" id="3.40.190.10">
    <property type="entry name" value="Periplasmic binding protein-like II"/>
    <property type="match status" value="2"/>
</dbReference>
<comment type="caution">
    <text evidence="4">The sequence shown here is derived from an EMBL/GenBank/DDBJ whole genome shotgun (WGS) entry which is preliminary data.</text>
</comment>
<feature type="domain" description="Solute-binding protein family 3/N-terminal" evidence="3">
    <location>
        <begin position="49"/>
        <end position="275"/>
    </location>
</feature>
<dbReference type="Proteomes" id="UP001230685">
    <property type="component" value="Unassembled WGS sequence"/>
</dbReference>
<feature type="signal peptide" evidence="2">
    <location>
        <begin position="1"/>
        <end position="25"/>
    </location>
</feature>
<organism evidence="4 5">
    <name type="scientific">Sphingomonas aurea</name>
    <dbReference type="NCBI Taxonomy" id="3063994"/>
    <lineage>
        <taxon>Bacteria</taxon>
        <taxon>Pseudomonadati</taxon>
        <taxon>Pseudomonadota</taxon>
        <taxon>Alphaproteobacteria</taxon>
        <taxon>Sphingomonadales</taxon>
        <taxon>Sphingomonadaceae</taxon>
        <taxon>Sphingomonas</taxon>
    </lineage>
</organism>
<proteinExistence type="predicted"/>
<evidence type="ECO:0000256" key="1">
    <source>
        <dbReference type="ARBA" id="ARBA00022729"/>
    </source>
</evidence>
<evidence type="ECO:0000259" key="3">
    <source>
        <dbReference type="SMART" id="SM00062"/>
    </source>
</evidence>
<dbReference type="PANTHER" id="PTHR35936">
    <property type="entry name" value="MEMBRANE-BOUND LYTIC MUREIN TRANSGLYCOSYLASE F"/>
    <property type="match status" value="1"/>
</dbReference>
<evidence type="ECO:0000313" key="4">
    <source>
        <dbReference type="EMBL" id="MDP1026835.1"/>
    </source>
</evidence>
<feature type="chain" id="PRO_5046391464" evidence="2">
    <location>
        <begin position="26"/>
        <end position="277"/>
    </location>
</feature>
<dbReference type="PANTHER" id="PTHR35936:SF17">
    <property type="entry name" value="ARGININE-BINDING EXTRACELLULAR PROTEIN ARTP"/>
    <property type="match status" value="1"/>
</dbReference>
<keyword evidence="1 2" id="KW-0732">Signal</keyword>
<dbReference type="InterPro" id="IPR001638">
    <property type="entry name" value="Solute-binding_3/MltF_N"/>
</dbReference>
<evidence type="ECO:0000256" key="2">
    <source>
        <dbReference type="SAM" id="SignalP"/>
    </source>
</evidence>